<evidence type="ECO:0000256" key="1">
    <source>
        <dbReference type="SAM" id="MobiDB-lite"/>
    </source>
</evidence>
<comment type="caution">
    <text evidence="2">The sequence shown here is derived from an EMBL/GenBank/DDBJ whole genome shotgun (WGS) entry which is preliminary data.</text>
</comment>
<dbReference type="RefSeq" id="WP_159757261.1">
    <property type="nucleotide sequence ID" value="NZ_CASZNZ010000022.1"/>
</dbReference>
<sequence length="458" mass="54845">MRKHVRWESVLDVSDYQEIVNIVYVGLLGIEKNISEDCNEQFYQEYKRSLLLYESYEKVEEVIKWQLERYNIEALFLLDSSGSEMYPKPEMAQIRQIEILVNKKDLPWINRIMLDMDYEHREDSACGGILYMRVPGIRIVFYDTIPIENRIIQRYFAGPLRRFRCMEPYKFIHMLSNEEEYLYRVARLVELYITGKLKIRDILDLWQYRKLLGDQFRWKTVKELLDKADWEEFVNQVDILGTLWFGEDAEQQYGLALELEEYIISHGRENKHLDETLLPCEKIRLDFYWRNRDKEWALRKQAWMFPSREYMIQFFPVLERYPILLGFCWMIRNWRFFRRICGNKCKKASFRLRVRLLDIQEKMKGMIRRRKDEVAEAPEDASGDVISQAEEGGSPELSAEENTKSQSNGARDISEAQGRDTEEDSDFQDEEEEKGDSRNEDAEEETANIEQTEGDRNV</sequence>
<name>A0A7X3SLP3_9FIRM</name>
<evidence type="ECO:0000313" key="2">
    <source>
        <dbReference type="EMBL" id="MXP78864.1"/>
    </source>
</evidence>
<protein>
    <submittedName>
        <fullName evidence="2">Uncharacterized protein</fullName>
    </submittedName>
</protein>
<gene>
    <name evidence="2" type="ORF">GN277_27070</name>
</gene>
<evidence type="ECO:0000313" key="3">
    <source>
        <dbReference type="Proteomes" id="UP000460412"/>
    </source>
</evidence>
<keyword evidence="3" id="KW-1185">Reference proteome</keyword>
<dbReference type="AlphaFoldDB" id="A0A7X3SLP3"/>
<dbReference type="InterPro" id="IPR039498">
    <property type="entry name" value="NTP_transf_5"/>
</dbReference>
<dbReference type="Proteomes" id="UP000460412">
    <property type="component" value="Unassembled WGS sequence"/>
</dbReference>
<organism evidence="2 3">
    <name type="scientific">Sporofaciens musculi</name>
    <dbReference type="NCBI Taxonomy" id="2681861"/>
    <lineage>
        <taxon>Bacteria</taxon>
        <taxon>Bacillati</taxon>
        <taxon>Bacillota</taxon>
        <taxon>Clostridia</taxon>
        <taxon>Lachnospirales</taxon>
        <taxon>Lachnospiraceae</taxon>
        <taxon>Sporofaciens</taxon>
    </lineage>
</organism>
<feature type="compositionally biased region" description="Acidic residues" evidence="1">
    <location>
        <begin position="421"/>
        <end position="434"/>
    </location>
</feature>
<reference evidence="2 3" key="1">
    <citation type="submission" date="2019-12" db="EMBL/GenBank/DDBJ databases">
        <title>Sporaefaciens musculi gen. nov., sp. nov., a novel bacterium isolated from the caecum of an obese mouse.</title>
        <authorList>
            <person name="Rasmussen T.S."/>
            <person name="Streidl T."/>
            <person name="Hitch T.C.A."/>
            <person name="Wortmann E."/>
            <person name="Deptula P."/>
            <person name="Hansen M."/>
            <person name="Nielsen D.S."/>
            <person name="Clavel T."/>
            <person name="Vogensen F.K."/>
        </authorList>
    </citation>
    <scope>NUCLEOTIDE SEQUENCE [LARGE SCALE GENOMIC DNA]</scope>
    <source>
        <strain evidence="2 3">WCA-9-b2</strain>
    </source>
</reference>
<feature type="region of interest" description="Disordered" evidence="1">
    <location>
        <begin position="368"/>
        <end position="458"/>
    </location>
</feature>
<accession>A0A7X3SLP3</accession>
<proteinExistence type="predicted"/>
<dbReference type="Pfam" id="PF14907">
    <property type="entry name" value="NTP_transf_5"/>
    <property type="match status" value="1"/>
</dbReference>
<dbReference type="EMBL" id="WUQX01000001">
    <property type="protein sequence ID" value="MXP78864.1"/>
    <property type="molecule type" value="Genomic_DNA"/>
</dbReference>